<organism evidence="2 3">
    <name type="scientific">Methylacidiphilum caldifontis</name>
    <dbReference type="NCBI Taxonomy" id="2795386"/>
    <lineage>
        <taxon>Bacteria</taxon>
        <taxon>Pseudomonadati</taxon>
        <taxon>Verrucomicrobiota</taxon>
        <taxon>Methylacidiphilae</taxon>
        <taxon>Methylacidiphilales</taxon>
        <taxon>Methylacidiphilaceae</taxon>
        <taxon>Methylacidiphilum (ex Ratnadevi et al. 2023)</taxon>
    </lineage>
</organism>
<evidence type="ECO:0000313" key="3">
    <source>
        <dbReference type="Proteomes" id="UP000297713"/>
    </source>
</evidence>
<accession>A0A4Y8P740</accession>
<sequence length="813" mass="92833">MHVHKKTSKSHSVVKKKEQKSAEIIPYRFYSAFWHYCCSFLKKLLISFIVSLLGIVLAIFLYLRFFGFPPQVKQLVLSELESRGMIISLDKLSIDPRGNLVANRVIVFREKDRQSIWLQVDKVHLSVDWYSWLKGNPLIQSAVVSNATIAIPLTPHNEIEIHQVNASVNLNADEIEIKKAKGRVLNLNFDLKGKIVINGFPLFKPLTEEQIQFLDSLWNKILSIVDLFETQKPLQLEGSFSLNTKDPENVTASLQLYSKKFLFKDVPIENAFSELKIAGGAIKFEELTLELPRGQISSWGEVDFKGSSSFFEFLSSADLSLIKSILPKNWQSLTETLKFTDLPTFSGRFTTKWGTQKMTNLIVDIRCHNFSFQDHALKELSLPIAYDGKKLFAPELKLKTDTGILSGEILWDRQNDSFWAKINSQQINPKIFKKVFGTEFDRILDVTEFKKEFPIVNFEIRGNSLNPQHWIFSGHYLLKDFVYQGVFISSTESDFHFSNFELFLPNLHVSRPEGTVSGTVRHNFQKKLVWITDLCSSVNVIESAPALGNEFFSYVKPYRFHAPPFLKVNGVVDIDKYSKEPRTDLHIDVDSNSIMDFDIFKVTFPLTKPKGEIILKGRELTIKVHHGYLFDGLIQGIYESSLWKKNIPFRTNFHINNGDFHKAMLTIFNIDKDSGRFNFQTSFGGHLGDLYSLKGDGKIDIHDGYIMSIPFLGIISQALSSKDTEFAMAKADEASGHFNIKDGFIITRDLKISSFTFSVLGSGKYNFVKDNLDMDMKVTMRGPIGYLFYPLSELFEFHGTGKLASPVWKSKVF</sequence>
<dbReference type="PANTHER" id="PTHR30441:SF8">
    <property type="entry name" value="DUF748 DOMAIN-CONTAINING PROTEIN"/>
    <property type="match status" value="1"/>
</dbReference>
<dbReference type="AlphaFoldDB" id="A0A4Y8P740"/>
<name>A0A4Y8P740_9BACT</name>
<dbReference type="EMBL" id="LXQC01000198">
    <property type="protein sequence ID" value="TFE65915.1"/>
    <property type="molecule type" value="Genomic_DNA"/>
</dbReference>
<dbReference type="GO" id="GO:0005886">
    <property type="term" value="C:plasma membrane"/>
    <property type="evidence" value="ECO:0007669"/>
    <property type="project" value="TreeGrafter"/>
</dbReference>
<gene>
    <name evidence="2" type="ORF">A7Q10_02865</name>
</gene>
<dbReference type="InterPro" id="IPR052894">
    <property type="entry name" value="AsmA-related"/>
</dbReference>
<keyword evidence="1" id="KW-1133">Transmembrane helix</keyword>
<keyword evidence="3" id="KW-1185">Reference proteome</keyword>
<dbReference type="GO" id="GO:0090313">
    <property type="term" value="P:regulation of protein targeting to membrane"/>
    <property type="evidence" value="ECO:0007669"/>
    <property type="project" value="TreeGrafter"/>
</dbReference>
<feature type="transmembrane region" description="Helical" evidence="1">
    <location>
        <begin position="44"/>
        <end position="63"/>
    </location>
</feature>
<keyword evidence="1" id="KW-0812">Transmembrane</keyword>
<comment type="caution">
    <text evidence="2">The sequence shown here is derived from an EMBL/GenBank/DDBJ whole genome shotgun (WGS) entry which is preliminary data.</text>
</comment>
<dbReference type="Proteomes" id="UP000297713">
    <property type="component" value="Unassembled WGS sequence"/>
</dbReference>
<keyword evidence="1" id="KW-0472">Membrane</keyword>
<protein>
    <submittedName>
        <fullName evidence="2">Uncharacterized protein</fullName>
    </submittedName>
</protein>
<reference evidence="2 3" key="1">
    <citation type="submission" date="2016-05" db="EMBL/GenBank/DDBJ databases">
        <title>Diversity and Homogeneity among Thermoacidophilic Verrucomicrobia Methanotrophs Linked with Geographical Origin.</title>
        <authorList>
            <person name="Erikstad H.-A."/>
            <person name="Smestad N.B."/>
            <person name="Ceballos R.M."/>
            <person name="Birkeland N.-K."/>
        </authorList>
    </citation>
    <scope>NUCLEOTIDE SEQUENCE [LARGE SCALE GENOMIC DNA]</scope>
    <source>
        <strain evidence="2 3">Phi</strain>
    </source>
</reference>
<dbReference type="PANTHER" id="PTHR30441">
    <property type="entry name" value="DUF748 DOMAIN-CONTAINING PROTEIN"/>
    <property type="match status" value="1"/>
</dbReference>
<proteinExistence type="predicted"/>
<evidence type="ECO:0000256" key="1">
    <source>
        <dbReference type="SAM" id="Phobius"/>
    </source>
</evidence>
<dbReference type="OrthoDB" id="174450at2"/>
<evidence type="ECO:0000313" key="2">
    <source>
        <dbReference type="EMBL" id="TFE65915.1"/>
    </source>
</evidence>